<dbReference type="WBParaSite" id="ACOC_0000319001-mRNA-1">
    <property type="protein sequence ID" value="ACOC_0000319001-mRNA-1"/>
    <property type="gene ID" value="ACOC_0000319001"/>
</dbReference>
<dbReference type="EMBL" id="UYYA01000866">
    <property type="protein sequence ID" value="VDM54776.1"/>
    <property type="molecule type" value="Genomic_DNA"/>
</dbReference>
<name>A0A0R3PG24_ANGCS</name>
<accession>A0A0R3PG24</accession>
<dbReference type="Proteomes" id="UP000267027">
    <property type="component" value="Unassembled WGS sequence"/>
</dbReference>
<dbReference type="AlphaFoldDB" id="A0A0R3PG24"/>
<evidence type="ECO:0000313" key="3">
    <source>
        <dbReference type="WBParaSite" id="ACOC_0000319001-mRNA-1"/>
    </source>
</evidence>
<organism evidence="3">
    <name type="scientific">Angiostrongylus costaricensis</name>
    <name type="common">Nematode worm</name>
    <dbReference type="NCBI Taxonomy" id="334426"/>
    <lineage>
        <taxon>Eukaryota</taxon>
        <taxon>Metazoa</taxon>
        <taxon>Ecdysozoa</taxon>
        <taxon>Nematoda</taxon>
        <taxon>Chromadorea</taxon>
        <taxon>Rhabditida</taxon>
        <taxon>Rhabditina</taxon>
        <taxon>Rhabditomorpha</taxon>
        <taxon>Strongyloidea</taxon>
        <taxon>Metastrongylidae</taxon>
        <taxon>Angiostrongylus</taxon>
    </lineage>
</organism>
<gene>
    <name evidence="1" type="ORF">ACOC_LOCUS3191</name>
</gene>
<protein>
    <submittedName>
        <fullName evidence="3">Carn_acyltransf domain-containing protein</fullName>
    </submittedName>
</protein>
<sequence length="70" mass="8413">MEWHSSRNRLNMSPPEEATLEYAKYLVDYTKDGSRLISFHNELNNFYLLRESTRKSLKELVEKDQSFRTV</sequence>
<evidence type="ECO:0000313" key="1">
    <source>
        <dbReference type="EMBL" id="VDM54776.1"/>
    </source>
</evidence>
<reference evidence="1 2" key="2">
    <citation type="submission" date="2018-11" db="EMBL/GenBank/DDBJ databases">
        <authorList>
            <consortium name="Pathogen Informatics"/>
        </authorList>
    </citation>
    <scope>NUCLEOTIDE SEQUENCE [LARGE SCALE GENOMIC DNA]</scope>
    <source>
        <strain evidence="1 2">Costa Rica</strain>
    </source>
</reference>
<proteinExistence type="predicted"/>
<reference evidence="3" key="1">
    <citation type="submission" date="2017-02" db="UniProtKB">
        <authorList>
            <consortium name="WormBaseParasite"/>
        </authorList>
    </citation>
    <scope>IDENTIFICATION</scope>
</reference>
<keyword evidence="2" id="KW-1185">Reference proteome</keyword>
<evidence type="ECO:0000313" key="2">
    <source>
        <dbReference type="Proteomes" id="UP000267027"/>
    </source>
</evidence>